<dbReference type="Proteomes" id="UP000295164">
    <property type="component" value="Unassembled WGS sequence"/>
</dbReference>
<name>A0A4R4E3B7_9BACT</name>
<evidence type="ECO:0000313" key="2">
    <source>
        <dbReference type="Proteomes" id="UP000295164"/>
    </source>
</evidence>
<proteinExistence type="predicted"/>
<evidence type="ECO:0000313" key="1">
    <source>
        <dbReference type="EMBL" id="TCZ74054.1"/>
    </source>
</evidence>
<accession>A0A4R4E3B7</accession>
<dbReference type="Gene3D" id="2.60.40.1820">
    <property type="match status" value="1"/>
</dbReference>
<dbReference type="AlphaFoldDB" id="A0A4R4E3B7"/>
<gene>
    <name evidence="1" type="ORF">E0486_02980</name>
</gene>
<protein>
    <submittedName>
        <fullName evidence="1">Uncharacterized protein</fullName>
    </submittedName>
</protein>
<comment type="caution">
    <text evidence="1">The sequence shown here is derived from an EMBL/GenBank/DDBJ whole genome shotgun (WGS) entry which is preliminary data.</text>
</comment>
<sequence>MSAFGKLVTGGLLGAGAIAGWKYFQNLKRAGANLVVVPKAMIHQLSWTGLIIRVDLLMKNPTKGSCSIKFPFVKLLYKDTLIGSSKAVNREIKIPAFGEVLIDKILVEIPMLSVFSVVFALIKALYAKEAVTLVTQSITTIDLGPISVPFDNKLPRPKIS</sequence>
<reference evidence="1 2" key="1">
    <citation type="submission" date="2019-03" db="EMBL/GenBank/DDBJ databases">
        <authorList>
            <person name="Kim M.K.M."/>
        </authorList>
    </citation>
    <scope>NUCLEOTIDE SEQUENCE [LARGE SCALE GENOMIC DNA]</scope>
    <source>
        <strain evidence="1 2">17J68-15</strain>
    </source>
</reference>
<organism evidence="1 2">
    <name type="scientific">Flaviaesturariibacter aridisoli</name>
    <dbReference type="NCBI Taxonomy" id="2545761"/>
    <lineage>
        <taxon>Bacteria</taxon>
        <taxon>Pseudomonadati</taxon>
        <taxon>Bacteroidota</taxon>
        <taxon>Chitinophagia</taxon>
        <taxon>Chitinophagales</taxon>
        <taxon>Chitinophagaceae</taxon>
        <taxon>Flaviaestuariibacter</taxon>
    </lineage>
</organism>
<dbReference type="OrthoDB" id="666149at2"/>
<keyword evidence="2" id="KW-1185">Reference proteome</keyword>
<dbReference type="EMBL" id="SKFH01000003">
    <property type="protein sequence ID" value="TCZ74054.1"/>
    <property type="molecule type" value="Genomic_DNA"/>
</dbReference>
<dbReference type="RefSeq" id="WP_131850653.1">
    <property type="nucleotide sequence ID" value="NZ_SKFH01000003.1"/>
</dbReference>